<evidence type="ECO:0000313" key="3">
    <source>
        <dbReference type="Proteomes" id="UP000184368"/>
    </source>
</evidence>
<feature type="domain" description="Polymerase nucleotidyl transferase" evidence="1">
    <location>
        <begin position="13"/>
        <end position="83"/>
    </location>
</feature>
<evidence type="ECO:0000313" key="2">
    <source>
        <dbReference type="EMBL" id="SHE88015.1"/>
    </source>
</evidence>
<dbReference type="CDD" id="cd05403">
    <property type="entry name" value="NT_KNTase_like"/>
    <property type="match status" value="1"/>
</dbReference>
<evidence type="ECO:0000259" key="1">
    <source>
        <dbReference type="Pfam" id="PF01909"/>
    </source>
</evidence>
<protein>
    <submittedName>
        <fullName evidence="2">Nucleotidyltransferase domain-containing protein</fullName>
    </submittedName>
</protein>
<dbReference type="EMBL" id="FQUO01000003">
    <property type="protein sequence ID" value="SHE88015.1"/>
    <property type="molecule type" value="Genomic_DNA"/>
</dbReference>
<name>A0A1M4X3I7_9BACT</name>
<sequence length="107" mass="12139">MVTDKEIKELTRLVVDTVQPRSLYLFGSYATGAQGPDSDVDFLIVMPDRTKKVQEVIAGIRKEMGWNKYPFAIDFVVEYADKFDRFSDVPHSFIGNIVKTGKLLYAS</sequence>
<dbReference type="InterPro" id="IPR002934">
    <property type="entry name" value="Polymerase_NTP_transf_dom"/>
</dbReference>
<dbReference type="Pfam" id="PF01909">
    <property type="entry name" value="NTP_transf_2"/>
    <property type="match status" value="1"/>
</dbReference>
<dbReference type="GO" id="GO:0016779">
    <property type="term" value="F:nucleotidyltransferase activity"/>
    <property type="evidence" value="ECO:0007669"/>
    <property type="project" value="InterPro"/>
</dbReference>
<proteinExistence type="predicted"/>
<dbReference type="PANTHER" id="PTHR37030">
    <property type="entry name" value="NUCLEOTIDYLTRANSFERASE"/>
    <property type="match status" value="1"/>
</dbReference>
<dbReference type="InterPro" id="IPR043519">
    <property type="entry name" value="NT_sf"/>
</dbReference>
<dbReference type="AlphaFoldDB" id="A0A1M4X3I7"/>
<dbReference type="PANTHER" id="PTHR37030:SF1">
    <property type="entry name" value="NUCLEOTIDYLTRANSFERASE"/>
    <property type="match status" value="1"/>
</dbReference>
<reference evidence="2 3" key="1">
    <citation type="submission" date="2016-11" db="EMBL/GenBank/DDBJ databases">
        <authorList>
            <person name="Jaros S."/>
            <person name="Januszkiewicz K."/>
            <person name="Wedrychowicz H."/>
        </authorList>
    </citation>
    <scope>NUCLEOTIDE SEQUENCE [LARGE SCALE GENOMIC DNA]</scope>
    <source>
        <strain evidence="2 3">DSM 26897</strain>
    </source>
</reference>
<organism evidence="2 3">
    <name type="scientific">Cnuella takakiae</name>
    <dbReference type="NCBI Taxonomy" id="1302690"/>
    <lineage>
        <taxon>Bacteria</taxon>
        <taxon>Pseudomonadati</taxon>
        <taxon>Bacteroidota</taxon>
        <taxon>Chitinophagia</taxon>
        <taxon>Chitinophagales</taxon>
        <taxon>Chitinophagaceae</taxon>
        <taxon>Cnuella</taxon>
    </lineage>
</organism>
<keyword evidence="2" id="KW-0808">Transferase</keyword>
<dbReference type="SUPFAM" id="SSF81301">
    <property type="entry name" value="Nucleotidyltransferase"/>
    <property type="match status" value="1"/>
</dbReference>
<dbReference type="STRING" id="1302690.BUE76_06235"/>
<accession>A0A1M4X3I7</accession>
<dbReference type="Gene3D" id="3.30.460.10">
    <property type="entry name" value="Beta Polymerase, domain 2"/>
    <property type="match status" value="1"/>
</dbReference>
<gene>
    <name evidence="2" type="ORF">SAMN05444008_103234</name>
</gene>
<dbReference type="RefSeq" id="WP_073040778.1">
    <property type="nucleotide sequence ID" value="NZ_FQUO01000003.1"/>
</dbReference>
<dbReference type="Proteomes" id="UP000184368">
    <property type="component" value="Unassembled WGS sequence"/>
</dbReference>
<dbReference type="OrthoDB" id="9803106at2"/>
<keyword evidence="3" id="KW-1185">Reference proteome</keyword>